<dbReference type="PANTHER" id="PTHR43818">
    <property type="entry name" value="BCDNA.GH03377"/>
    <property type="match status" value="1"/>
</dbReference>
<dbReference type="Pfam" id="PF19051">
    <property type="entry name" value="GFO_IDH_MocA_C2"/>
    <property type="match status" value="1"/>
</dbReference>
<evidence type="ECO:0000313" key="4">
    <source>
        <dbReference type="EMBL" id="KAA6339884.1"/>
    </source>
</evidence>
<feature type="domain" description="Gfo/Idh/MocA-like oxidoreductase N-terminal" evidence="1">
    <location>
        <begin position="11"/>
        <end position="132"/>
    </location>
</feature>
<name>A0A5J4S1C4_9ZZZZ</name>
<dbReference type="AlphaFoldDB" id="A0A5J4S1C4"/>
<dbReference type="GO" id="GO:0000166">
    <property type="term" value="F:nucleotide binding"/>
    <property type="evidence" value="ECO:0007669"/>
    <property type="project" value="InterPro"/>
</dbReference>
<evidence type="ECO:0000259" key="2">
    <source>
        <dbReference type="Pfam" id="PF19051"/>
    </source>
</evidence>
<gene>
    <name evidence="4" type="ORF">EZS27_012218</name>
</gene>
<evidence type="ECO:0000259" key="3">
    <source>
        <dbReference type="Pfam" id="PF22725"/>
    </source>
</evidence>
<dbReference type="InterPro" id="IPR000683">
    <property type="entry name" value="Gfo/Idh/MocA-like_OxRdtase_N"/>
</dbReference>
<accession>A0A5J4S1C4</accession>
<dbReference type="GO" id="GO:0050112">
    <property type="term" value="F:inositol 2-dehydrogenase (NAD+) activity"/>
    <property type="evidence" value="ECO:0007669"/>
    <property type="project" value="UniProtKB-EC"/>
</dbReference>
<dbReference type="InterPro" id="IPR043906">
    <property type="entry name" value="Gfo/Idh/MocA_OxRdtase_bact_C"/>
</dbReference>
<comment type="caution">
    <text evidence="4">The sequence shown here is derived from an EMBL/GenBank/DDBJ whole genome shotgun (WGS) entry which is preliminary data.</text>
</comment>
<dbReference type="SUPFAM" id="SSF55347">
    <property type="entry name" value="Glyceraldehyde-3-phosphate dehydrogenase-like, C-terminal domain"/>
    <property type="match status" value="1"/>
</dbReference>
<dbReference type="Pfam" id="PF22725">
    <property type="entry name" value="GFO_IDH_MocA_C3"/>
    <property type="match status" value="1"/>
</dbReference>
<proteinExistence type="predicted"/>
<protein>
    <submittedName>
        <fullName evidence="4">Inositol 2-dehydrogenase</fullName>
        <ecNumber evidence="4">1.1.1.18</ecNumber>
    </submittedName>
</protein>
<dbReference type="InterPro" id="IPR036291">
    <property type="entry name" value="NAD(P)-bd_dom_sf"/>
</dbReference>
<evidence type="ECO:0000259" key="1">
    <source>
        <dbReference type="Pfam" id="PF01408"/>
    </source>
</evidence>
<dbReference type="Gene3D" id="3.40.50.720">
    <property type="entry name" value="NAD(P)-binding Rossmann-like Domain"/>
    <property type="match status" value="1"/>
</dbReference>
<sequence length="416" mass="46813">MKEANDKIVLALIGAGGRGTHVILSLQQHADNVEVKYVCDVDDERGGNVIQELSKLQGYEPKKVADMRTVFDDKDVDAVVITTPEHWHALATIWACEAGKDVYVEKNVCLSIEEGQKMIEAAARKKRVIQCGTQNRSAAYAHSAKEYIASGQLGEIVTVKAYCMLPGTREWIMKPDTSVPDGLDWDKWLGPTELVPYNVSRHKAWYDWWAYSGGSAMAGDASHVIDLARLALGDPDLPQTVFCAGGRITFDDKREIPDNQTVVFDMGKYPMSLESSQYGEYMYKTPQEVRYSDKFPEWRNNSTRIEIYGTKGLMFLGRHGGGWQVFGKDMELLAQATGYFPDEVHHRNFIDCIRSRKTTNAPIKQGVLSAAMINLANLSYRSGKKLLRIDPHTGEIIENEEAILLDNRFYREGYKL</sequence>
<dbReference type="SUPFAM" id="SSF51735">
    <property type="entry name" value="NAD(P)-binding Rossmann-fold domains"/>
    <property type="match status" value="1"/>
</dbReference>
<feature type="domain" description="Gfo/Idh/MocA-like oxidoreductase bacterial type C-terminal" evidence="2">
    <location>
        <begin position="317"/>
        <end position="415"/>
    </location>
</feature>
<dbReference type="InterPro" id="IPR050463">
    <property type="entry name" value="Gfo/Idh/MocA_oxidrdct_glycsds"/>
</dbReference>
<dbReference type="InterPro" id="IPR055170">
    <property type="entry name" value="GFO_IDH_MocA-like_dom"/>
</dbReference>
<dbReference type="EMBL" id="SNRY01000501">
    <property type="protein sequence ID" value="KAA6339884.1"/>
    <property type="molecule type" value="Genomic_DNA"/>
</dbReference>
<dbReference type="Pfam" id="PF01408">
    <property type="entry name" value="GFO_IDH_MocA"/>
    <property type="match status" value="1"/>
</dbReference>
<dbReference type="EC" id="1.1.1.18" evidence="4"/>
<dbReference type="Gene3D" id="3.30.360.10">
    <property type="entry name" value="Dihydrodipicolinate Reductase, domain 2"/>
    <property type="match status" value="1"/>
</dbReference>
<keyword evidence="4" id="KW-0560">Oxidoreductase</keyword>
<reference evidence="4" key="1">
    <citation type="submission" date="2019-03" db="EMBL/GenBank/DDBJ databases">
        <title>Single cell metagenomics reveals metabolic interactions within the superorganism composed of flagellate Streblomastix strix and complex community of Bacteroidetes bacteria on its surface.</title>
        <authorList>
            <person name="Treitli S.C."/>
            <person name="Kolisko M."/>
            <person name="Husnik F."/>
            <person name="Keeling P."/>
            <person name="Hampl V."/>
        </authorList>
    </citation>
    <scope>NUCLEOTIDE SEQUENCE</scope>
    <source>
        <strain evidence="4">STM</strain>
    </source>
</reference>
<organism evidence="4">
    <name type="scientific">termite gut metagenome</name>
    <dbReference type="NCBI Taxonomy" id="433724"/>
    <lineage>
        <taxon>unclassified sequences</taxon>
        <taxon>metagenomes</taxon>
        <taxon>organismal metagenomes</taxon>
    </lineage>
</organism>
<dbReference type="PANTHER" id="PTHR43818:SF5">
    <property type="entry name" value="OXIDOREDUCTASE FAMILY PROTEIN"/>
    <property type="match status" value="1"/>
</dbReference>
<feature type="domain" description="GFO/IDH/MocA-like oxidoreductase" evidence="3">
    <location>
        <begin position="144"/>
        <end position="312"/>
    </location>
</feature>